<dbReference type="Proteomes" id="UP000746612">
    <property type="component" value="Unassembled WGS sequence"/>
</dbReference>
<evidence type="ECO:0000313" key="1">
    <source>
        <dbReference type="EMBL" id="CAG2001001.1"/>
    </source>
</evidence>
<accession>A0A4U9ETK3</accession>
<name>A0A4U9ETK3_GIBZA</name>
<dbReference type="EMBL" id="CAJPIJ010000167">
    <property type="protein sequence ID" value="CAG2001001.1"/>
    <property type="molecule type" value="Genomic_DNA"/>
</dbReference>
<reference evidence="2" key="1">
    <citation type="submission" date="2019-04" db="EMBL/GenBank/DDBJ databases">
        <authorList>
            <person name="Melise S."/>
            <person name="Noan J."/>
            <person name="Okalmin O."/>
        </authorList>
    </citation>
    <scope>NUCLEOTIDE SEQUENCE</scope>
    <source>
        <strain evidence="2">FN9</strain>
    </source>
</reference>
<dbReference type="AlphaFoldDB" id="A0A4U9ETK3"/>
<evidence type="ECO:0000313" key="3">
    <source>
        <dbReference type="Proteomes" id="UP000746612"/>
    </source>
</evidence>
<evidence type="ECO:0000313" key="2">
    <source>
        <dbReference type="EMBL" id="VIO57491.1"/>
    </source>
</evidence>
<sequence length="72" mass="7707">MAPKKDASRSYNNSVGLYYAESSQLEVGSEKATEGNLDTIDEYLTPTSGLRPTHGSHVASHITVANQKNATP</sequence>
<reference evidence="1" key="2">
    <citation type="submission" date="2021-03" db="EMBL/GenBank/DDBJ databases">
        <authorList>
            <person name="Alouane T."/>
            <person name="Langin T."/>
            <person name="Bonhomme L."/>
        </authorList>
    </citation>
    <scope>NUCLEOTIDE SEQUENCE</scope>
    <source>
        <strain evidence="1">MDC_Fg202</strain>
    </source>
</reference>
<organism evidence="1 3">
    <name type="scientific">Gibberella zeae</name>
    <name type="common">Wheat head blight fungus</name>
    <name type="synonym">Fusarium graminearum</name>
    <dbReference type="NCBI Taxonomy" id="5518"/>
    <lineage>
        <taxon>Eukaryota</taxon>
        <taxon>Fungi</taxon>
        <taxon>Dikarya</taxon>
        <taxon>Ascomycota</taxon>
        <taxon>Pezizomycotina</taxon>
        <taxon>Sordariomycetes</taxon>
        <taxon>Hypocreomycetidae</taxon>
        <taxon>Hypocreales</taxon>
        <taxon>Nectriaceae</taxon>
        <taxon>Fusarium</taxon>
    </lineage>
</organism>
<protein>
    <submittedName>
        <fullName evidence="1">Uncharacterized protein</fullName>
    </submittedName>
</protein>
<proteinExistence type="predicted"/>
<dbReference type="EMBL" id="CAAKMV010000129">
    <property type="protein sequence ID" value="VIO57491.1"/>
    <property type="molecule type" value="Genomic_DNA"/>
</dbReference>
<gene>
    <name evidence="2" type="ORF">FUG_LOCUS251781</name>
    <name evidence="1" type="ORF">MDCFG202_LOCUS464364</name>
</gene>